<protein>
    <recommendedName>
        <fullName evidence="2">Putative restriction endonuclease domain-containing protein</fullName>
    </recommendedName>
</protein>
<organism evidence="3 4">
    <name type="scientific">Chroogloeocystis siderophila 5.2 s.c.1</name>
    <dbReference type="NCBI Taxonomy" id="247279"/>
    <lineage>
        <taxon>Bacteria</taxon>
        <taxon>Bacillati</taxon>
        <taxon>Cyanobacteriota</taxon>
        <taxon>Cyanophyceae</taxon>
        <taxon>Oscillatoriophycideae</taxon>
        <taxon>Chroococcales</taxon>
        <taxon>Chroococcaceae</taxon>
        <taxon>Chroogloeocystis</taxon>
    </lineage>
</organism>
<keyword evidence="1" id="KW-0175">Coiled coil</keyword>
<dbReference type="InterPro" id="IPR008538">
    <property type="entry name" value="Uma2"/>
</dbReference>
<accession>A0A1U7HIJ1</accession>
<comment type="caution">
    <text evidence="3">The sequence shown here is derived from an EMBL/GenBank/DDBJ whole genome shotgun (WGS) entry which is preliminary data.</text>
</comment>
<dbReference type="AlphaFoldDB" id="A0A1U7HIJ1"/>
<dbReference type="PANTHER" id="PTHR33352">
    <property type="entry name" value="SLR1095 PROTEIN"/>
    <property type="match status" value="1"/>
</dbReference>
<evidence type="ECO:0000313" key="3">
    <source>
        <dbReference type="EMBL" id="OKH23371.1"/>
    </source>
</evidence>
<dbReference type="Gene3D" id="3.90.1570.10">
    <property type="entry name" value="tt1808, chain A"/>
    <property type="match status" value="1"/>
</dbReference>
<dbReference type="Pfam" id="PF05685">
    <property type="entry name" value="Uma2"/>
    <property type="match status" value="1"/>
</dbReference>
<keyword evidence="4" id="KW-1185">Reference proteome</keyword>
<feature type="domain" description="Putative restriction endonuclease" evidence="2">
    <location>
        <begin position="76"/>
        <end position="176"/>
    </location>
</feature>
<name>A0A1U7HIJ1_9CHRO</name>
<sequence>MATQLEQTKAPQLVISWAALPDDFQLEDEPVENAGQPLLAGALRKSLEISGFIQPQMLIASNFGLCATVNRQFVIKAPDWVYVPRVNQALCDRKSYTPNREGDVPQVVMEFLSNTDGQKYSVKRTYPPGKWFFYEQILQVPIYVIFDPNDGLLEFYQLENGRYELKQPDQNGRHWIDAMNLFLGTWQGTKEARTGYWLRWWDKIGNLLPWAVELIDSEHQRAEQESQRAEIERQQKERLITFLRSQGIDPNDLPTD</sequence>
<feature type="coiled-coil region" evidence="1">
    <location>
        <begin position="212"/>
        <end position="246"/>
    </location>
</feature>
<proteinExistence type="predicted"/>
<dbReference type="Proteomes" id="UP000185984">
    <property type="component" value="Unassembled WGS sequence"/>
</dbReference>
<dbReference type="InterPro" id="IPR012296">
    <property type="entry name" value="Nuclease_put_TT1808"/>
</dbReference>
<dbReference type="STRING" id="247279.NIES1031_18140"/>
<evidence type="ECO:0000313" key="4">
    <source>
        <dbReference type="Proteomes" id="UP000185984"/>
    </source>
</evidence>
<dbReference type="EMBL" id="MRCC01000016">
    <property type="protein sequence ID" value="OKH23371.1"/>
    <property type="molecule type" value="Genomic_DNA"/>
</dbReference>
<dbReference type="OrthoDB" id="449360at2"/>
<dbReference type="InterPro" id="IPR011335">
    <property type="entry name" value="Restrct_endonuc-II-like"/>
</dbReference>
<evidence type="ECO:0000256" key="1">
    <source>
        <dbReference type="SAM" id="Coils"/>
    </source>
</evidence>
<evidence type="ECO:0000259" key="2">
    <source>
        <dbReference type="Pfam" id="PF05685"/>
    </source>
</evidence>
<reference evidence="3 4" key="1">
    <citation type="submission" date="2016-11" db="EMBL/GenBank/DDBJ databases">
        <title>Draft Genome Sequences of Nine Cyanobacterial Strains from Diverse Habitats.</title>
        <authorList>
            <person name="Zhu T."/>
            <person name="Hou S."/>
            <person name="Lu X."/>
            <person name="Hess W.R."/>
        </authorList>
    </citation>
    <scope>NUCLEOTIDE SEQUENCE [LARGE SCALE GENOMIC DNA]</scope>
    <source>
        <strain evidence="3 4">5.2 s.c.1</strain>
    </source>
</reference>
<dbReference type="RefSeq" id="WP_073550903.1">
    <property type="nucleotide sequence ID" value="NZ_CAWMVK010000008.1"/>
</dbReference>
<gene>
    <name evidence="3" type="ORF">NIES1031_18140</name>
</gene>
<dbReference type="SUPFAM" id="SSF52980">
    <property type="entry name" value="Restriction endonuclease-like"/>
    <property type="match status" value="1"/>
</dbReference>
<dbReference type="PANTHER" id="PTHR33352:SF3">
    <property type="entry name" value="SLR1612 PROTEIN"/>
    <property type="match status" value="1"/>
</dbReference>